<reference evidence="4" key="1">
    <citation type="journal article" date="2019" name="Int. J. Syst. Evol. Microbiol.">
        <title>The Global Catalogue of Microorganisms (GCM) 10K type strain sequencing project: providing services to taxonomists for standard genome sequencing and annotation.</title>
        <authorList>
            <consortium name="The Broad Institute Genomics Platform"/>
            <consortium name="The Broad Institute Genome Sequencing Center for Infectious Disease"/>
            <person name="Wu L."/>
            <person name="Ma J."/>
        </authorList>
    </citation>
    <scope>NUCLEOTIDE SEQUENCE [LARGE SCALE GENOMIC DNA]</scope>
    <source>
        <strain evidence="4">KCTC 19466</strain>
    </source>
</reference>
<evidence type="ECO:0000256" key="1">
    <source>
        <dbReference type="SAM" id="MobiDB-lite"/>
    </source>
</evidence>
<comment type="caution">
    <text evidence="3">The sequence shown here is derived from an EMBL/GenBank/DDBJ whole genome shotgun (WGS) entry which is preliminary data.</text>
</comment>
<dbReference type="RefSeq" id="WP_189350295.1">
    <property type="nucleotide sequence ID" value="NZ_BMXK01000008.1"/>
</dbReference>
<keyword evidence="2" id="KW-0812">Transmembrane</keyword>
<feature type="transmembrane region" description="Helical" evidence="2">
    <location>
        <begin position="12"/>
        <end position="37"/>
    </location>
</feature>
<dbReference type="EMBL" id="BMXK01000008">
    <property type="protein sequence ID" value="GHD08838.1"/>
    <property type="molecule type" value="Genomic_DNA"/>
</dbReference>
<accession>A0ABQ3GIG5</accession>
<evidence type="ECO:0000313" key="3">
    <source>
        <dbReference type="EMBL" id="GHD08838.1"/>
    </source>
</evidence>
<sequence>MYLDVDYFTPMIFIAVALVCLLAALPLVLHALGRWLRFRRGRPGYRTYAHKRSIRTEAIVGGVLIVATAALAGSGVAGLATARENFQANILRAYPEVESIEAYAWNGSWATVDVVMTSGERHTGRQATVLEDGSPRLDLPETSGGSDDGDGDG</sequence>
<organism evidence="3 4">
    <name type="scientific">Zhihengliuella salsuginis</name>
    <dbReference type="NCBI Taxonomy" id="578222"/>
    <lineage>
        <taxon>Bacteria</taxon>
        <taxon>Bacillati</taxon>
        <taxon>Actinomycetota</taxon>
        <taxon>Actinomycetes</taxon>
        <taxon>Micrococcales</taxon>
        <taxon>Micrococcaceae</taxon>
        <taxon>Zhihengliuella</taxon>
    </lineage>
</organism>
<keyword evidence="2" id="KW-0472">Membrane</keyword>
<feature type="transmembrane region" description="Helical" evidence="2">
    <location>
        <begin position="58"/>
        <end position="80"/>
    </location>
</feature>
<protein>
    <submittedName>
        <fullName evidence="3">Uncharacterized protein</fullName>
    </submittedName>
</protein>
<proteinExistence type="predicted"/>
<evidence type="ECO:0000256" key="2">
    <source>
        <dbReference type="SAM" id="Phobius"/>
    </source>
</evidence>
<gene>
    <name evidence="3" type="ORF">GCM10008096_20940</name>
</gene>
<keyword evidence="2" id="KW-1133">Transmembrane helix</keyword>
<keyword evidence="4" id="KW-1185">Reference proteome</keyword>
<dbReference type="Proteomes" id="UP000642819">
    <property type="component" value="Unassembled WGS sequence"/>
</dbReference>
<evidence type="ECO:0000313" key="4">
    <source>
        <dbReference type="Proteomes" id="UP000642819"/>
    </source>
</evidence>
<feature type="region of interest" description="Disordered" evidence="1">
    <location>
        <begin position="129"/>
        <end position="153"/>
    </location>
</feature>
<name>A0ABQ3GIG5_9MICC</name>